<gene>
    <name evidence="10" type="ORF">CYY_004920</name>
</gene>
<keyword evidence="7" id="KW-0663">Pyridoxal phosphate</keyword>
<dbReference type="PROSITE" id="PS00165">
    <property type="entry name" value="DEHYDRATASE_SER_THR"/>
    <property type="match status" value="1"/>
</dbReference>
<evidence type="ECO:0000313" key="10">
    <source>
        <dbReference type="EMBL" id="KAF2073786.1"/>
    </source>
</evidence>
<dbReference type="Gene3D" id="3.40.50.1100">
    <property type="match status" value="2"/>
</dbReference>
<dbReference type="GO" id="GO:0030170">
    <property type="term" value="F:pyridoxal phosphate binding"/>
    <property type="evidence" value="ECO:0007669"/>
    <property type="project" value="InterPro"/>
</dbReference>
<comment type="caution">
    <text evidence="10">The sequence shown here is derived from an EMBL/GenBank/DDBJ whole genome shotgun (WGS) entry which is preliminary data.</text>
</comment>
<dbReference type="PANTHER" id="PTHR43050:SF1">
    <property type="entry name" value="SERINE RACEMASE"/>
    <property type="match status" value="1"/>
</dbReference>
<evidence type="ECO:0000259" key="9">
    <source>
        <dbReference type="Pfam" id="PF00291"/>
    </source>
</evidence>
<accession>A0A8J4USM3</accession>
<name>A0A8J4USM3_9MYCE</name>
<dbReference type="InterPro" id="IPR036052">
    <property type="entry name" value="TrpB-like_PALP_sf"/>
</dbReference>
<evidence type="ECO:0000256" key="5">
    <source>
        <dbReference type="ARBA" id="ARBA00010869"/>
    </source>
</evidence>
<reference evidence="10" key="1">
    <citation type="submission" date="2020-01" db="EMBL/GenBank/DDBJ databases">
        <title>Development of genomics and gene disruption for Polysphondylium violaceum indicates a role for the polyketide synthase stlB in stalk morphogenesis.</title>
        <authorList>
            <person name="Narita B."/>
            <person name="Kawabe Y."/>
            <person name="Kin K."/>
            <person name="Saito T."/>
            <person name="Gibbs R."/>
            <person name="Kuspa A."/>
            <person name="Muzny D."/>
            <person name="Queller D."/>
            <person name="Richards S."/>
            <person name="Strassman J."/>
            <person name="Sucgang R."/>
            <person name="Worley K."/>
            <person name="Schaap P."/>
        </authorList>
    </citation>
    <scope>NUCLEOTIDE SEQUENCE</scope>
    <source>
        <strain evidence="10">QSvi11</strain>
    </source>
</reference>
<evidence type="ECO:0000256" key="1">
    <source>
        <dbReference type="ARBA" id="ARBA00001913"/>
    </source>
</evidence>
<comment type="cofactor">
    <cofactor evidence="3">
        <name>Mn(2+)</name>
        <dbReference type="ChEBI" id="CHEBI:29035"/>
    </cofactor>
</comment>
<dbReference type="EMBL" id="AJWJ01000183">
    <property type="protein sequence ID" value="KAF2073786.1"/>
    <property type="molecule type" value="Genomic_DNA"/>
</dbReference>
<comment type="cofactor">
    <cofactor evidence="2">
        <name>pyridoxal 5'-phosphate</name>
        <dbReference type="ChEBI" id="CHEBI:597326"/>
    </cofactor>
</comment>
<feature type="domain" description="Tryptophan synthase beta chain-like PALP" evidence="9">
    <location>
        <begin position="21"/>
        <end position="318"/>
    </location>
</feature>
<comment type="cofactor">
    <cofactor evidence="1">
        <name>Ca(2+)</name>
        <dbReference type="ChEBI" id="CHEBI:29108"/>
    </cofactor>
</comment>
<comment type="cofactor">
    <cofactor evidence="4">
        <name>Mg(2+)</name>
        <dbReference type="ChEBI" id="CHEBI:18420"/>
    </cofactor>
</comment>
<keyword evidence="8" id="KW-0456">Lyase</keyword>
<keyword evidence="6" id="KW-0460">Magnesium</keyword>
<proteinExistence type="inferred from homology"/>
<dbReference type="FunFam" id="3.40.50.1100:FF:000005">
    <property type="entry name" value="Threonine dehydratase catabolic"/>
    <property type="match status" value="1"/>
</dbReference>
<dbReference type="GO" id="GO:0018114">
    <property type="term" value="F:threonine racemase activity"/>
    <property type="evidence" value="ECO:0007669"/>
    <property type="project" value="TreeGrafter"/>
</dbReference>
<keyword evidence="11" id="KW-1185">Reference proteome</keyword>
<comment type="similarity">
    <text evidence="5">Belongs to the serine/threonine dehydratase family.</text>
</comment>
<sequence length="330" mass="35549">MEPNSTNITLQDIKEAHERIKPFVHQTPILTNSTINELCGGLELYFKCENLQKVGAFKFRGATNAVLQLTQEELDRGVVTHSSGNHAQALAKIAKMKNTTAYIVVPKNAPTIKLNAIKGYGANVLLCEPTLKAREENVEILREKHGCVFIHPFDNVNVICGQGTVGLEILDQVPQLDAIVCPVGGGGLLSGICIAAKGINPNITIIAAEPEGANDTSRSFAQGERVSSHLPGLPNTICDGLLTVVGNLTFPIIQQNIDSVITVTDEQVKEAMRLVWERMKIIIEPSSATSLAAVLKNGASEFKAKYPNLKKIALVITGGNVDLDAHFKSL</sequence>
<dbReference type="Proteomes" id="UP000695562">
    <property type="component" value="Unassembled WGS sequence"/>
</dbReference>
<dbReference type="GO" id="GO:0005524">
    <property type="term" value="F:ATP binding"/>
    <property type="evidence" value="ECO:0007669"/>
    <property type="project" value="TreeGrafter"/>
</dbReference>
<evidence type="ECO:0000256" key="4">
    <source>
        <dbReference type="ARBA" id="ARBA00001946"/>
    </source>
</evidence>
<organism evidence="10 11">
    <name type="scientific">Polysphondylium violaceum</name>
    <dbReference type="NCBI Taxonomy" id="133409"/>
    <lineage>
        <taxon>Eukaryota</taxon>
        <taxon>Amoebozoa</taxon>
        <taxon>Evosea</taxon>
        <taxon>Eumycetozoa</taxon>
        <taxon>Dictyostelia</taxon>
        <taxon>Dictyosteliales</taxon>
        <taxon>Dictyosteliaceae</taxon>
        <taxon>Polysphondylium</taxon>
    </lineage>
</organism>
<dbReference type="SUPFAM" id="SSF53686">
    <property type="entry name" value="Tryptophan synthase beta subunit-like PLP-dependent enzymes"/>
    <property type="match status" value="1"/>
</dbReference>
<dbReference type="GO" id="GO:0030378">
    <property type="term" value="F:serine racemase activity"/>
    <property type="evidence" value="ECO:0007669"/>
    <property type="project" value="TreeGrafter"/>
</dbReference>
<evidence type="ECO:0000256" key="2">
    <source>
        <dbReference type="ARBA" id="ARBA00001933"/>
    </source>
</evidence>
<dbReference type="Pfam" id="PF00291">
    <property type="entry name" value="PALP"/>
    <property type="match status" value="1"/>
</dbReference>
<dbReference type="InterPro" id="IPR000634">
    <property type="entry name" value="Ser/Thr_deHydtase_PyrdxlP-BS"/>
</dbReference>
<evidence type="ECO:0000256" key="6">
    <source>
        <dbReference type="ARBA" id="ARBA00022842"/>
    </source>
</evidence>
<evidence type="ECO:0000256" key="8">
    <source>
        <dbReference type="ARBA" id="ARBA00023239"/>
    </source>
</evidence>
<dbReference type="GO" id="GO:0070179">
    <property type="term" value="P:D-serine biosynthetic process"/>
    <property type="evidence" value="ECO:0007669"/>
    <property type="project" value="TreeGrafter"/>
</dbReference>
<dbReference type="GO" id="GO:0000287">
    <property type="term" value="F:magnesium ion binding"/>
    <property type="evidence" value="ECO:0007669"/>
    <property type="project" value="TreeGrafter"/>
</dbReference>
<protein>
    <recommendedName>
        <fullName evidence="9">Tryptophan synthase beta chain-like PALP domain-containing protein</fullName>
    </recommendedName>
</protein>
<dbReference type="GO" id="GO:0003941">
    <property type="term" value="F:L-serine ammonia-lyase activity"/>
    <property type="evidence" value="ECO:0007669"/>
    <property type="project" value="TreeGrafter"/>
</dbReference>
<evidence type="ECO:0000256" key="3">
    <source>
        <dbReference type="ARBA" id="ARBA00001936"/>
    </source>
</evidence>
<evidence type="ECO:0000256" key="7">
    <source>
        <dbReference type="ARBA" id="ARBA00022898"/>
    </source>
</evidence>
<dbReference type="FunFam" id="3.40.50.1100:FF:000007">
    <property type="entry name" value="L-threonine dehydratase catabolic TdcB"/>
    <property type="match status" value="1"/>
</dbReference>
<evidence type="ECO:0000313" key="11">
    <source>
        <dbReference type="Proteomes" id="UP000695562"/>
    </source>
</evidence>
<dbReference type="InterPro" id="IPR001926">
    <property type="entry name" value="TrpB-like_PALP"/>
</dbReference>
<dbReference type="PANTHER" id="PTHR43050">
    <property type="entry name" value="SERINE / THREONINE RACEMASE FAMILY MEMBER"/>
    <property type="match status" value="1"/>
</dbReference>
<dbReference type="OrthoDB" id="4418812at2759"/>
<dbReference type="CDD" id="cd01562">
    <property type="entry name" value="Thr-dehyd"/>
    <property type="match status" value="1"/>
</dbReference>
<dbReference type="AlphaFoldDB" id="A0A8J4USM3"/>